<evidence type="ECO:0000313" key="3">
    <source>
        <dbReference type="Proteomes" id="UP000000763"/>
    </source>
</evidence>
<evidence type="ECO:0000256" key="1">
    <source>
        <dbReference type="SAM" id="MobiDB-lite"/>
    </source>
</evidence>
<sequence length="117" mass="12667">MASCQTKELPGLGAPPAPRGGSGHERNPSSALRRTPRGRRRASIRFQMKPRAMLVADLQACELHANARRGLLRSASRAEGGDAAMPEVYRRISPAACSDGGGGEERRWRLLRAHPTT</sequence>
<name>Q6Z6Y7_ORYSJ</name>
<evidence type="ECO:0000313" key="2">
    <source>
        <dbReference type="EMBL" id="BAD07984.1"/>
    </source>
</evidence>
<feature type="compositionally biased region" description="Basic residues" evidence="1">
    <location>
        <begin position="34"/>
        <end position="43"/>
    </location>
</feature>
<dbReference type="EMBL" id="AP004886">
    <property type="protein sequence ID" value="BAD07984.1"/>
    <property type="molecule type" value="Genomic_DNA"/>
</dbReference>
<feature type="region of interest" description="Disordered" evidence="1">
    <location>
        <begin position="1"/>
        <end position="43"/>
    </location>
</feature>
<protein>
    <submittedName>
        <fullName evidence="2">Uncharacterized protein</fullName>
    </submittedName>
</protein>
<proteinExistence type="predicted"/>
<gene>
    <name evidence="2" type="primary">P0576F08.25</name>
</gene>
<accession>Q6Z6Y7</accession>
<reference evidence="3" key="2">
    <citation type="journal article" date="2008" name="Nucleic Acids Res.">
        <title>The rice annotation project database (RAP-DB): 2008 update.</title>
        <authorList>
            <consortium name="The rice annotation project (RAP)"/>
        </authorList>
    </citation>
    <scope>GENOME REANNOTATION</scope>
    <source>
        <strain evidence="3">cv. Nipponbare</strain>
    </source>
</reference>
<dbReference type="Proteomes" id="UP000000763">
    <property type="component" value="Chromosome 2"/>
</dbReference>
<feature type="region of interest" description="Disordered" evidence="1">
    <location>
        <begin position="94"/>
        <end position="117"/>
    </location>
</feature>
<dbReference type="AlphaFoldDB" id="Q6Z6Y7"/>
<organism evidence="2 3">
    <name type="scientific">Oryza sativa subsp. japonica</name>
    <name type="common">Rice</name>
    <dbReference type="NCBI Taxonomy" id="39947"/>
    <lineage>
        <taxon>Eukaryota</taxon>
        <taxon>Viridiplantae</taxon>
        <taxon>Streptophyta</taxon>
        <taxon>Embryophyta</taxon>
        <taxon>Tracheophyta</taxon>
        <taxon>Spermatophyta</taxon>
        <taxon>Magnoliopsida</taxon>
        <taxon>Liliopsida</taxon>
        <taxon>Poales</taxon>
        <taxon>Poaceae</taxon>
        <taxon>BOP clade</taxon>
        <taxon>Oryzoideae</taxon>
        <taxon>Oryzeae</taxon>
        <taxon>Oryzinae</taxon>
        <taxon>Oryza</taxon>
        <taxon>Oryza sativa</taxon>
    </lineage>
</organism>
<reference evidence="3" key="1">
    <citation type="journal article" date="2005" name="Nature">
        <title>The map-based sequence of the rice genome.</title>
        <authorList>
            <consortium name="International rice genome sequencing project (IRGSP)"/>
            <person name="Matsumoto T."/>
            <person name="Wu J."/>
            <person name="Kanamori H."/>
            <person name="Katayose Y."/>
            <person name="Fujisawa M."/>
            <person name="Namiki N."/>
            <person name="Mizuno H."/>
            <person name="Yamamoto K."/>
            <person name="Antonio B.A."/>
            <person name="Baba T."/>
            <person name="Sakata K."/>
            <person name="Nagamura Y."/>
            <person name="Aoki H."/>
            <person name="Arikawa K."/>
            <person name="Arita K."/>
            <person name="Bito T."/>
            <person name="Chiden Y."/>
            <person name="Fujitsuka N."/>
            <person name="Fukunaka R."/>
            <person name="Hamada M."/>
            <person name="Harada C."/>
            <person name="Hayashi A."/>
            <person name="Hijishita S."/>
            <person name="Honda M."/>
            <person name="Hosokawa S."/>
            <person name="Ichikawa Y."/>
            <person name="Idonuma A."/>
            <person name="Iijima M."/>
            <person name="Ikeda M."/>
            <person name="Ikeno M."/>
            <person name="Ito K."/>
            <person name="Ito S."/>
            <person name="Ito T."/>
            <person name="Ito Y."/>
            <person name="Ito Y."/>
            <person name="Iwabuchi A."/>
            <person name="Kamiya K."/>
            <person name="Karasawa W."/>
            <person name="Kurita K."/>
            <person name="Katagiri S."/>
            <person name="Kikuta A."/>
            <person name="Kobayashi H."/>
            <person name="Kobayashi N."/>
            <person name="Machita K."/>
            <person name="Maehara T."/>
            <person name="Masukawa M."/>
            <person name="Mizubayashi T."/>
            <person name="Mukai Y."/>
            <person name="Nagasaki H."/>
            <person name="Nagata Y."/>
            <person name="Naito S."/>
            <person name="Nakashima M."/>
            <person name="Nakama Y."/>
            <person name="Nakamichi Y."/>
            <person name="Nakamura M."/>
            <person name="Meguro A."/>
            <person name="Negishi M."/>
            <person name="Ohta I."/>
            <person name="Ohta T."/>
            <person name="Okamoto M."/>
            <person name="Ono N."/>
            <person name="Saji S."/>
            <person name="Sakaguchi M."/>
            <person name="Sakai K."/>
            <person name="Shibata M."/>
            <person name="Shimokawa T."/>
            <person name="Song J."/>
            <person name="Takazaki Y."/>
            <person name="Terasawa K."/>
            <person name="Tsugane M."/>
            <person name="Tsuji K."/>
            <person name="Ueda S."/>
            <person name="Waki K."/>
            <person name="Yamagata H."/>
            <person name="Yamamoto M."/>
            <person name="Yamamoto S."/>
            <person name="Yamane H."/>
            <person name="Yoshiki S."/>
            <person name="Yoshihara R."/>
            <person name="Yukawa K."/>
            <person name="Zhong H."/>
            <person name="Yano M."/>
            <person name="Yuan Q."/>
            <person name="Ouyang S."/>
            <person name="Liu J."/>
            <person name="Jones K.M."/>
            <person name="Gansberger K."/>
            <person name="Moffat K."/>
            <person name="Hill J."/>
            <person name="Bera J."/>
            <person name="Fadrosh D."/>
            <person name="Jin S."/>
            <person name="Johri S."/>
            <person name="Kim M."/>
            <person name="Overton L."/>
            <person name="Reardon M."/>
            <person name="Tsitrin T."/>
            <person name="Vuong H."/>
            <person name="Weaver B."/>
            <person name="Ciecko A."/>
            <person name="Tallon L."/>
            <person name="Jackson J."/>
            <person name="Pai G."/>
            <person name="Aken S.V."/>
            <person name="Utterback T."/>
            <person name="Reidmuller S."/>
            <person name="Feldblyum T."/>
            <person name="Hsiao J."/>
            <person name="Zismann V."/>
            <person name="Iobst S."/>
            <person name="de Vazeille A.R."/>
            <person name="Buell C.R."/>
            <person name="Ying K."/>
            <person name="Li Y."/>
            <person name="Lu T."/>
            <person name="Huang Y."/>
            <person name="Zhao Q."/>
            <person name="Feng Q."/>
            <person name="Zhang L."/>
            <person name="Zhu J."/>
            <person name="Weng Q."/>
            <person name="Mu J."/>
            <person name="Lu Y."/>
            <person name="Fan D."/>
            <person name="Liu Y."/>
            <person name="Guan J."/>
            <person name="Zhang Y."/>
            <person name="Yu S."/>
            <person name="Liu X."/>
            <person name="Zhang Y."/>
            <person name="Hong G."/>
            <person name="Han B."/>
            <person name="Choisne N."/>
            <person name="Demange N."/>
            <person name="Orjeda G."/>
            <person name="Samain S."/>
            <person name="Cattolico L."/>
            <person name="Pelletier E."/>
            <person name="Couloux A."/>
            <person name="Segurens B."/>
            <person name="Wincker P."/>
            <person name="D'Hont A."/>
            <person name="Scarpelli C."/>
            <person name="Weissenbach J."/>
            <person name="Salanoubat M."/>
            <person name="Quetier F."/>
            <person name="Yu Y."/>
            <person name="Kim H.R."/>
            <person name="Rambo T."/>
            <person name="Currie J."/>
            <person name="Collura K."/>
            <person name="Luo M."/>
            <person name="Yang T."/>
            <person name="Ammiraju J.S.S."/>
            <person name="Engler F."/>
            <person name="Soderlund C."/>
            <person name="Wing R.A."/>
            <person name="Palmer L.E."/>
            <person name="de la Bastide M."/>
            <person name="Spiegel L."/>
            <person name="Nascimento L."/>
            <person name="Zutavern T."/>
            <person name="O'Shaughnessy A."/>
            <person name="Dike S."/>
            <person name="Dedhia N."/>
            <person name="Preston R."/>
            <person name="Balija V."/>
            <person name="McCombie W.R."/>
            <person name="Chow T."/>
            <person name="Chen H."/>
            <person name="Chung M."/>
            <person name="Chen C."/>
            <person name="Shaw J."/>
            <person name="Wu H."/>
            <person name="Hsiao K."/>
            <person name="Chao Y."/>
            <person name="Chu M."/>
            <person name="Cheng C."/>
            <person name="Hour A."/>
            <person name="Lee P."/>
            <person name="Lin S."/>
            <person name="Lin Y."/>
            <person name="Liou J."/>
            <person name="Liu S."/>
            <person name="Hsing Y."/>
            <person name="Raghuvanshi S."/>
            <person name="Mohanty A."/>
            <person name="Bharti A.K."/>
            <person name="Gaur A."/>
            <person name="Gupta V."/>
            <person name="Kumar D."/>
            <person name="Ravi V."/>
            <person name="Vij S."/>
            <person name="Kapur A."/>
            <person name="Khurana P."/>
            <person name="Khurana P."/>
            <person name="Khurana J.P."/>
            <person name="Tyagi A.K."/>
            <person name="Gaikwad K."/>
            <person name="Singh A."/>
            <person name="Dalal V."/>
            <person name="Srivastava S."/>
            <person name="Dixit A."/>
            <person name="Pal A.K."/>
            <person name="Ghazi I.A."/>
            <person name="Yadav M."/>
            <person name="Pandit A."/>
            <person name="Bhargava A."/>
            <person name="Sureshbabu K."/>
            <person name="Batra K."/>
            <person name="Sharma T.R."/>
            <person name="Mohapatra T."/>
            <person name="Singh N.K."/>
            <person name="Messing J."/>
            <person name="Nelson A.B."/>
            <person name="Fuks G."/>
            <person name="Kavchok S."/>
            <person name="Keizer G."/>
            <person name="Linton E."/>
            <person name="Llaca V."/>
            <person name="Song R."/>
            <person name="Tanyolac B."/>
            <person name="Young S."/>
            <person name="Ho-Il K."/>
            <person name="Hahn J.H."/>
            <person name="Sangsakoo G."/>
            <person name="Vanavichit A."/>
            <person name="de Mattos Luiz.A.T."/>
            <person name="Zimmer P.D."/>
            <person name="Malone G."/>
            <person name="Dellagostin O."/>
            <person name="de Oliveira A.C."/>
            <person name="Bevan M."/>
            <person name="Bancroft I."/>
            <person name="Minx P."/>
            <person name="Cordum H."/>
            <person name="Wilson R."/>
            <person name="Cheng Z."/>
            <person name="Jin W."/>
            <person name="Jiang J."/>
            <person name="Leong S.A."/>
            <person name="Iwama H."/>
            <person name="Gojobori T."/>
            <person name="Itoh T."/>
            <person name="Niimura Y."/>
            <person name="Fujii Y."/>
            <person name="Habara T."/>
            <person name="Sakai H."/>
            <person name="Sato Y."/>
            <person name="Wilson G."/>
            <person name="Kumar K."/>
            <person name="McCouch S."/>
            <person name="Juretic N."/>
            <person name="Hoen D."/>
            <person name="Wright S."/>
            <person name="Bruskiewich R."/>
            <person name="Bureau T."/>
            <person name="Miyao A."/>
            <person name="Hirochika H."/>
            <person name="Nishikawa T."/>
            <person name="Kadowaki K."/>
            <person name="Sugiura M."/>
            <person name="Burr B."/>
            <person name="Sasaki T."/>
        </authorList>
    </citation>
    <scope>NUCLEOTIDE SEQUENCE [LARGE SCALE GENOMIC DNA]</scope>
    <source>
        <strain evidence="3">cv. Nipponbare</strain>
    </source>
</reference>